<feature type="compositionally biased region" description="Polar residues" evidence="2">
    <location>
        <begin position="223"/>
        <end position="237"/>
    </location>
</feature>
<keyword evidence="1" id="KW-0175">Coiled coil</keyword>
<evidence type="ECO:0000256" key="2">
    <source>
        <dbReference type="SAM" id="MobiDB-lite"/>
    </source>
</evidence>
<comment type="caution">
    <text evidence="3">The sequence shown here is derived from an EMBL/GenBank/DDBJ whole genome shotgun (WGS) entry which is preliminary data.</text>
</comment>
<feature type="compositionally biased region" description="Basic and acidic residues" evidence="2">
    <location>
        <begin position="328"/>
        <end position="338"/>
    </location>
</feature>
<organism evidence="3 4">
    <name type="scientific">Durusdinium trenchii</name>
    <dbReference type="NCBI Taxonomy" id="1381693"/>
    <lineage>
        <taxon>Eukaryota</taxon>
        <taxon>Sar</taxon>
        <taxon>Alveolata</taxon>
        <taxon>Dinophyceae</taxon>
        <taxon>Suessiales</taxon>
        <taxon>Symbiodiniaceae</taxon>
        <taxon>Durusdinium</taxon>
    </lineage>
</organism>
<evidence type="ECO:0000256" key="1">
    <source>
        <dbReference type="SAM" id="Coils"/>
    </source>
</evidence>
<protein>
    <submittedName>
        <fullName evidence="3">Uncharacterized protein</fullName>
    </submittedName>
</protein>
<gene>
    <name evidence="3" type="ORF">SCF082_LOCUS14260</name>
</gene>
<feature type="region of interest" description="Disordered" evidence="2">
    <location>
        <begin position="185"/>
        <end position="436"/>
    </location>
</feature>
<sequence>MGQASCSEVFKAEARVPTNPIKEAVPALQSELKGDPIQSDECKVAPSVAEIQRLRDELQAKERALQLLRKDAIDQQYLLQLLERETFLKAEALRELRAVEALSAEITQRQKGIQSLKEDAKGQEESLTELRTEAVAKGEIVQDILDGLARAGGASESEAFESQASPTGSSAAVAFAAQAAIMQDSDAPVPSSGGTRSSVTEVPDRHLSQDCDASNGRFLETPVDQSSGDFVLTTGSKDGSDKVPEPQGNDTCLSSAMPVSREGTLNDNEHHLQGVEFGDAFLIPAASSNEASTDKGPEQQESQGPGSASVMLACGKGLDDGQPADSADSGKKDWDGNAKEAQAPEPGYAPSMSDSRTNRLDDNGQGPLAQANESGGASLMPASMAEGSKDKVTIPFLQGDHGSSSQSASVQDMRPADSSPKGNTVPQPWPAPPPRT</sequence>
<evidence type="ECO:0000313" key="3">
    <source>
        <dbReference type="EMBL" id="CAK9018844.1"/>
    </source>
</evidence>
<dbReference type="Proteomes" id="UP001642464">
    <property type="component" value="Unassembled WGS sequence"/>
</dbReference>
<dbReference type="EMBL" id="CAXAMM010008892">
    <property type="protein sequence ID" value="CAK9018844.1"/>
    <property type="molecule type" value="Genomic_DNA"/>
</dbReference>
<accession>A0ABP0JX06</accession>
<proteinExistence type="predicted"/>
<name>A0ABP0JX06_9DINO</name>
<feature type="compositionally biased region" description="Pro residues" evidence="2">
    <location>
        <begin position="427"/>
        <end position="436"/>
    </location>
</feature>
<reference evidence="3 4" key="1">
    <citation type="submission" date="2024-02" db="EMBL/GenBank/DDBJ databases">
        <authorList>
            <person name="Chen Y."/>
            <person name="Shah S."/>
            <person name="Dougan E. K."/>
            <person name="Thang M."/>
            <person name="Chan C."/>
        </authorList>
    </citation>
    <scope>NUCLEOTIDE SEQUENCE [LARGE SCALE GENOMIC DNA]</scope>
</reference>
<keyword evidence="4" id="KW-1185">Reference proteome</keyword>
<feature type="compositionally biased region" description="Polar residues" evidence="2">
    <location>
        <begin position="401"/>
        <end position="410"/>
    </location>
</feature>
<evidence type="ECO:0000313" key="4">
    <source>
        <dbReference type="Proteomes" id="UP001642464"/>
    </source>
</evidence>
<feature type="coiled-coil region" evidence="1">
    <location>
        <begin position="48"/>
        <end position="133"/>
    </location>
</feature>